<comment type="caution">
    <text evidence="1">The sequence shown here is derived from an EMBL/GenBank/DDBJ whole genome shotgun (WGS) entry which is preliminary data.</text>
</comment>
<gene>
    <name evidence="1" type="ORF">WISP_138796</name>
</gene>
<evidence type="ECO:0000313" key="1">
    <source>
        <dbReference type="EMBL" id="KAJ7405568.1"/>
    </source>
</evidence>
<keyword evidence="2" id="KW-1185">Reference proteome</keyword>
<sequence>MPVWESWSRNDGSQDMEYRKIKEWAQGKKINYQHGTHLHFDGKDNEATNSTFFTNGNPLLQKLGKLVMESVHQPLQRLAQSPGPALTPAWVAAKLQDITILI</sequence>
<organism evidence="1 2">
    <name type="scientific">Willisornis vidua</name>
    <name type="common">Xingu scale-backed antbird</name>
    <dbReference type="NCBI Taxonomy" id="1566151"/>
    <lineage>
        <taxon>Eukaryota</taxon>
        <taxon>Metazoa</taxon>
        <taxon>Chordata</taxon>
        <taxon>Craniata</taxon>
        <taxon>Vertebrata</taxon>
        <taxon>Euteleostomi</taxon>
        <taxon>Archelosauria</taxon>
        <taxon>Archosauria</taxon>
        <taxon>Dinosauria</taxon>
        <taxon>Saurischia</taxon>
        <taxon>Theropoda</taxon>
        <taxon>Coelurosauria</taxon>
        <taxon>Aves</taxon>
        <taxon>Neognathae</taxon>
        <taxon>Neoaves</taxon>
        <taxon>Telluraves</taxon>
        <taxon>Australaves</taxon>
        <taxon>Passeriformes</taxon>
        <taxon>Thamnophilidae</taxon>
        <taxon>Willisornis</taxon>
    </lineage>
</organism>
<dbReference type="Proteomes" id="UP001145742">
    <property type="component" value="Unassembled WGS sequence"/>
</dbReference>
<name>A0ABQ9CSP7_9PASS</name>
<reference evidence="1" key="1">
    <citation type="submission" date="2019-10" db="EMBL/GenBank/DDBJ databases">
        <authorList>
            <person name="Soares A.E.R."/>
            <person name="Aleixo A."/>
            <person name="Schneider P."/>
            <person name="Miyaki C.Y."/>
            <person name="Schneider M.P."/>
            <person name="Mello C."/>
            <person name="Vasconcelos A.T.R."/>
        </authorList>
    </citation>
    <scope>NUCLEOTIDE SEQUENCE</scope>
    <source>
        <tissue evidence="1">Muscle</tissue>
    </source>
</reference>
<protein>
    <submittedName>
        <fullName evidence="1">Uncharacterized protein</fullName>
    </submittedName>
</protein>
<accession>A0ABQ9CSP7</accession>
<proteinExistence type="predicted"/>
<dbReference type="EMBL" id="WHWB01034701">
    <property type="protein sequence ID" value="KAJ7405568.1"/>
    <property type="molecule type" value="Genomic_DNA"/>
</dbReference>
<evidence type="ECO:0000313" key="2">
    <source>
        <dbReference type="Proteomes" id="UP001145742"/>
    </source>
</evidence>